<proteinExistence type="predicted"/>
<protein>
    <submittedName>
        <fullName evidence="2">Uncharacterized protein</fullName>
    </submittedName>
</protein>
<name>A0AA38NYG7_9AGAR</name>
<sequence>MKTSKRPVLRLRLPDSKHSDTPNAAIQDGPFTKKFLQHMRASLQYFKSIFRKKTEQVSTSGGTKISGNDGEQPTKTSLRKSDESTTKEEFFSAMSGAAGLTLETLQSVAAFAPVPYLNEAASLAIGIWQAIQTTNDAKDSLRSLASDAISLVYAVMTTCDEVLKRQKDTQKEAVEDKNEAELEAKGAEDKADDSPKRLLEFGNFETEGLDFKLRRNLEELCSTLQDIKTFALHVASRNVFLRFLTARSDSGKVVEFQNKMKMALDLFTLQSHISLRQVTGRIETQQAQLLTALQSPTISPISFTAPTADAANVTSLTSASEALNSPSPDPAKALAQNNDSGAVRSSDPHAHPTNSAFSAFPAIFSFTGATFRTGDAHVEVRHAVPTVSRAEDEPKLKPEPKEQGTEPGEDENVIKEEAREPPESAANPGPGSNAQSIPGASPMPTTGGIHFTSIAGDQNTSWINDQSQRWNFGNTYPSPVSDHGAGSCIGDVRRDFRGNTVSSRASNEVLRPSFGYEPRVDDYGGVNEEDDGEDFGEAWYGIQSQRNPFTHTLPERHVTNDDWNEGFGISPDPLMNRTNHAQQYYDDNGVPTAAPSGRFQTYYDDNGVPRTVPSSSLQTYYDENGVPTSHSRWGRRSRRRESDWEDSAAYE</sequence>
<feature type="region of interest" description="Disordered" evidence="1">
    <location>
        <begin position="57"/>
        <end position="85"/>
    </location>
</feature>
<feature type="region of interest" description="Disordered" evidence="1">
    <location>
        <begin position="383"/>
        <end position="453"/>
    </location>
</feature>
<feature type="region of interest" description="Disordered" evidence="1">
    <location>
        <begin position="603"/>
        <end position="651"/>
    </location>
</feature>
<feature type="region of interest" description="Disordered" evidence="1">
    <location>
        <begin position="319"/>
        <end position="350"/>
    </location>
</feature>
<accession>A0AA38NYG7</accession>
<feature type="compositionally biased region" description="Basic and acidic residues" evidence="1">
    <location>
        <begin position="389"/>
        <end position="404"/>
    </location>
</feature>
<dbReference type="EMBL" id="MU806830">
    <property type="protein sequence ID" value="KAJ3832870.1"/>
    <property type="molecule type" value="Genomic_DNA"/>
</dbReference>
<feature type="region of interest" description="Disordered" evidence="1">
    <location>
        <begin position="174"/>
        <end position="194"/>
    </location>
</feature>
<feature type="compositionally biased region" description="Polar residues" evidence="1">
    <location>
        <begin position="612"/>
        <end position="630"/>
    </location>
</feature>
<dbReference type="InterPro" id="IPR059179">
    <property type="entry name" value="MLKL-like_MCAfunc"/>
</dbReference>
<feature type="compositionally biased region" description="Polar residues" evidence="1">
    <location>
        <begin position="57"/>
        <end position="76"/>
    </location>
</feature>
<dbReference type="Proteomes" id="UP001163846">
    <property type="component" value="Unassembled WGS sequence"/>
</dbReference>
<evidence type="ECO:0000256" key="1">
    <source>
        <dbReference type="SAM" id="MobiDB-lite"/>
    </source>
</evidence>
<keyword evidence="3" id="KW-1185">Reference proteome</keyword>
<comment type="caution">
    <text evidence="2">The sequence shown here is derived from an EMBL/GenBank/DDBJ whole genome shotgun (WGS) entry which is preliminary data.</text>
</comment>
<evidence type="ECO:0000313" key="3">
    <source>
        <dbReference type="Proteomes" id="UP001163846"/>
    </source>
</evidence>
<dbReference type="AlphaFoldDB" id="A0AA38NYG7"/>
<evidence type="ECO:0000313" key="2">
    <source>
        <dbReference type="EMBL" id="KAJ3832870.1"/>
    </source>
</evidence>
<feature type="compositionally biased region" description="Basic and acidic residues" evidence="1">
    <location>
        <begin position="412"/>
        <end position="422"/>
    </location>
</feature>
<organism evidence="2 3">
    <name type="scientific">Lentinula raphanica</name>
    <dbReference type="NCBI Taxonomy" id="153919"/>
    <lineage>
        <taxon>Eukaryota</taxon>
        <taxon>Fungi</taxon>
        <taxon>Dikarya</taxon>
        <taxon>Basidiomycota</taxon>
        <taxon>Agaricomycotina</taxon>
        <taxon>Agaricomycetes</taxon>
        <taxon>Agaricomycetidae</taxon>
        <taxon>Agaricales</taxon>
        <taxon>Marasmiineae</taxon>
        <taxon>Omphalotaceae</taxon>
        <taxon>Lentinula</taxon>
    </lineage>
</organism>
<gene>
    <name evidence="2" type="ORF">F5878DRAFT_435061</name>
</gene>
<reference evidence="2" key="1">
    <citation type="submission" date="2022-08" db="EMBL/GenBank/DDBJ databases">
        <authorList>
            <consortium name="DOE Joint Genome Institute"/>
            <person name="Min B."/>
            <person name="Riley R."/>
            <person name="Sierra-Patev S."/>
            <person name="Naranjo-Ortiz M."/>
            <person name="Looney B."/>
            <person name="Konkel Z."/>
            <person name="Slot J.C."/>
            <person name="Sakamoto Y."/>
            <person name="Steenwyk J.L."/>
            <person name="Rokas A."/>
            <person name="Carro J."/>
            <person name="Camarero S."/>
            <person name="Ferreira P."/>
            <person name="Molpeceres G."/>
            <person name="Ruiz-Duenas F.J."/>
            <person name="Serrano A."/>
            <person name="Henrissat B."/>
            <person name="Drula E."/>
            <person name="Hughes K.W."/>
            <person name="Mata J.L."/>
            <person name="Ishikawa N.K."/>
            <person name="Vargas-Isla R."/>
            <person name="Ushijima S."/>
            <person name="Smith C.A."/>
            <person name="Ahrendt S."/>
            <person name="Andreopoulos W."/>
            <person name="He G."/>
            <person name="Labutti K."/>
            <person name="Lipzen A."/>
            <person name="Ng V."/>
            <person name="Sandor L."/>
            <person name="Barry K."/>
            <person name="Martinez A.T."/>
            <person name="Xiao Y."/>
            <person name="Gibbons J.G."/>
            <person name="Terashima K."/>
            <person name="Hibbett D.S."/>
            <person name="Grigoriev I.V."/>
        </authorList>
    </citation>
    <scope>NUCLEOTIDE SEQUENCE</scope>
    <source>
        <strain evidence="2">TFB9207</strain>
    </source>
</reference>
<dbReference type="CDD" id="cd21037">
    <property type="entry name" value="MLKL_NTD"/>
    <property type="match status" value="1"/>
</dbReference>